<protein>
    <submittedName>
        <fullName evidence="2">Uncharacterized protein</fullName>
    </submittedName>
</protein>
<dbReference type="AlphaFoldDB" id="A0A2I7H8A9"/>
<name>A0A2I7H8A9_9RHOB</name>
<reference evidence="2 3" key="2">
    <citation type="journal article" date="2017" name="Genome Biol. Evol.">
        <title>Trajectories and Drivers of Genome Evolution in Surface-Associated Marine Phaeobacter.</title>
        <authorList>
            <person name="Freese H.M."/>
            <person name="Sikorski J."/>
            <person name="Bunk B."/>
            <person name="Scheuner C."/>
            <person name="Meier-Kolthoff J.P."/>
            <person name="Sproer C."/>
            <person name="Gram L."/>
            <person name="Overmann J."/>
        </authorList>
    </citation>
    <scope>NUCLEOTIDE SEQUENCE [LARGE SCALE GENOMIC DNA]</scope>
    <source>
        <strain evidence="2 3">P88</strain>
    </source>
</reference>
<evidence type="ECO:0000313" key="2">
    <source>
        <dbReference type="EMBL" id="AUQ98543.1"/>
    </source>
</evidence>
<dbReference type="AntiFam" id="ANF00269">
    <property type="entry name" value="Translation of CRISPR region"/>
</dbReference>
<feature type="compositionally biased region" description="Low complexity" evidence="1">
    <location>
        <begin position="47"/>
        <end position="58"/>
    </location>
</feature>
<feature type="compositionally biased region" description="Polar residues" evidence="1">
    <location>
        <begin position="1"/>
        <end position="19"/>
    </location>
</feature>
<feature type="region of interest" description="Disordered" evidence="1">
    <location>
        <begin position="1"/>
        <end position="78"/>
    </location>
</feature>
<organism evidence="2 3">
    <name type="scientific">Phaeobacter inhibens</name>
    <dbReference type="NCBI Taxonomy" id="221822"/>
    <lineage>
        <taxon>Bacteria</taxon>
        <taxon>Pseudomonadati</taxon>
        <taxon>Pseudomonadota</taxon>
        <taxon>Alphaproteobacteria</taxon>
        <taxon>Rhodobacterales</taxon>
        <taxon>Roseobacteraceae</taxon>
        <taxon>Phaeobacter</taxon>
    </lineage>
</organism>
<accession>A0A2I7H8A9</accession>
<reference evidence="2 3" key="1">
    <citation type="journal article" date="2017" name="Front. Microbiol.">
        <title>Phaeobacter piscinae sp. nov., a species of the Roseobacter group and potential aquaculture probiont.</title>
        <authorList>
            <person name="Sonnenschein E.C."/>
            <person name="Phippen C.B.W."/>
            <person name="Nielsen K.F."/>
            <person name="Mateiu R.V."/>
            <person name="Melchiorsen J."/>
            <person name="Gram L."/>
            <person name="Overmann J."/>
            <person name="Freese H.M."/>
        </authorList>
    </citation>
    <scope>NUCLEOTIDE SEQUENCE [LARGE SCALE GENOMIC DNA]</scope>
    <source>
        <strain evidence="2 3">P88</strain>
    </source>
</reference>
<dbReference type="RefSeq" id="WP_102848893.1">
    <property type="nucleotide sequence ID" value="NZ_CP010623.1"/>
</dbReference>
<dbReference type="EMBL" id="CP010725">
    <property type="protein sequence ID" value="AUQ98543.1"/>
    <property type="molecule type" value="Genomic_DNA"/>
</dbReference>
<sequence length="78" mass="7867">MTTSTQRRQTVAPQLTTPETDLHSGHGAELFSSGSLNHDSRGDMVEGAGASLFSSGSAPRADRATVSGAATGLFSSGS</sequence>
<dbReference type="Proteomes" id="UP000236447">
    <property type="component" value="Chromosome"/>
</dbReference>
<gene>
    <name evidence="2" type="ORF">PhaeoP88_01160</name>
</gene>
<evidence type="ECO:0000256" key="1">
    <source>
        <dbReference type="SAM" id="MobiDB-lite"/>
    </source>
</evidence>
<proteinExistence type="predicted"/>
<evidence type="ECO:0000313" key="3">
    <source>
        <dbReference type="Proteomes" id="UP000236447"/>
    </source>
</evidence>